<reference evidence="2 3" key="1">
    <citation type="submission" date="2024-02" db="EMBL/GenBank/DDBJ databases">
        <title>Haloferula sargassicola NBRC 104335.</title>
        <authorList>
            <person name="Ichikawa N."/>
            <person name="Katano-Makiyama Y."/>
            <person name="Hidaka K."/>
        </authorList>
    </citation>
    <scope>NUCLEOTIDE SEQUENCE [LARGE SCALE GENOMIC DNA]</scope>
    <source>
        <strain evidence="2 3">NBRC 104335</strain>
    </source>
</reference>
<feature type="domain" description="EF-hand" evidence="1">
    <location>
        <begin position="27"/>
        <end position="62"/>
    </location>
</feature>
<organism evidence="2 3">
    <name type="scientific">Haloferula sargassicola</name>
    <dbReference type="NCBI Taxonomy" id="490096"/>
    <lineage>
        <taxon>Bacteria</taxon>
        <taxon>Pseudomonadati</taxon>
        <taxon>Verrucomicrobiota</taxon>
        <taxon>Verrucomicrobiia</taxon>
        <taxon>Verrucomicrobiales</taxon>
        <taxon>Verrucomicrobiaceae</taxon>
        <taxon>Haloferula</taxon>
    </lineage>
</organism>
<dbReference type="InterPro" id="IPR011992">
    <property type="entry name" value="EF-hand-dom_pair"/>
</dbReference>
<keyword evidence="3" id="KW-1185">Reference proteome</keyword>
<dbReference type="PROSITE" id="PS00018">
    <property type="entry name" value="EF_HAND_1"/>
    <property type="match status" value="1"/>
</dbReference>
<dbReference type="EMBL" id="BAABRI010000001">
    <property type="protein sequence ID" value="GAA5480989.1"/>
    <property type="molecule type" value="Genomic_DNA"/>
</dbReference>
<protein>
    <recommendedName>
        <fullName evidence="1">EF-hand domain-containing protein</fullName>
    </recommendedName>
</protein>
<evidence type="ECO:0000313" key="2">
    <source>
        <dbReference type="EMBL" id="GAA5480989.1"/>
    </source>
</evidence>
<name>A0ABP9ULU0_9BACT</name>
<accession>A0ABP9ULU0</accession>
<dbReference type="Proteomes" id="UP001476282">
    <property type="component" value="Unassembled WGS sequence"/>
</dbReference>
<dbReference type="InterPro" id="IPR018247">
    <property type="entry name" value="EF_Hand_1_Ca_BS"/>
</dbReference>
<proteinExistence type="predicted"/>
<sequence>MKHLLPLLLLAPGCAHFGAHTEEAHNRKVMALQEKFDRFDYNANGELTRGEIEQGILESDVKGVTPEELDLLMKHYDVNDDGAISRWESQRAIDTPLPEELQDHHEH</sequence>
<dbReference type="Pfam" id="PF13499">
    <property type="entry name" value="EF-hand_7"/>
    <property type="match status" value="1"/>
</dbReference>
<dbReference type="PROSITE" id="PS50222">
    <property type="entry name" value="EF_HAND_2"/>
    <property type="match status" value="1"/>
</dbReference>
<comment type="caution">
    <text evidence="2">The sequence shown here is derived from an EMBL/GenBank/DDBJ whole genome shotgun (WGS) entry which is preliminary data.</text>
</comment>
<gene>
    <name evidence="2" type="ORF">Hsar01_00194</name>
</gene>
<dbReference type="RefSeq" id="WP_353565145.1">
    <property type="nucleotide sequence ID" value="NZ_BAABRI010000001.1"/>
</dbReference>
<evidence type="ECO:0000259" key="1">
    <source>
        <dbReference type="PROSITE" id="PS50222"/>
    </source>
</evidence>
<dbReference type="InterPro" id="IPR002048">
    <property type="entry name" value="EF_hand_dom"/>
</dbReference>
<dbReference type="Gene3D" id="1.10.238.10">
    <property type="entry name" value="EF-hand"/>
    <property type="match status" value="1"/>
</dbReference>
<dbReference type="SUPFAM" id="SSF47473">
    <property type="entry name" value="EF-hand"/>
    <property type="match status" value="1"/>
</dbReference>
<evidence type="ECO:0000313" key="3">
    <source>
        <dbReference type="Proteomes" id="UP001476282"/>
    </source>
</evidence>